<dbReference type="AlphaFoldDB" id="A0A1F4XIK9"/>
<dbReference type="GO" id="GO:0005524">
    <property type="term" value="F:ATP binding"/>
    <property type="evidence" value="ECO:0007669"/>
    <property type="project" value="UniProtKB-KW"/>
</dbReference>
<dbReference type="PROSITE" id="PS50893">
    <property type="entry name" value="ABC_TRANSPORTER_2"/>
    <property type="match status" value="1"/>
</dbReference>
<proteinExistence type="inferred from homology"/>
<comment type="caution">
    <text evidence="5">The sequence shown here is derived from an EMBL/GenBank/DDBJ whole genome shotgun (WGS) entry which is preliminary data.</text>
</comment>
<dbReference type="PROSITE" id="PS00211">
    <property type="entry name" value="ABC_TRANSPORTER_1"/>
    <property type="match status" value="1"/>
</dbReference>
<evidence type="ECO:0000256" key="2">
    <source>
        <dbReference type="ARBA" id="ARBA00022741"/>
    </source>
</evidence>
<dbReference type="InterPro" id="IPR017871">
    <property type="entry name" value="ABC_transporter-like_CS"/>
</dbReference>
<dbReference type="CDD" id="cd03217">
    <property type="entry name" value="ABC_FeS_Assembly"/>
    <property type="match status" value="1"/>
</dbReference>
<dbReference type="Gene3D" id="3.40.50.300">
    <property type="entry name" value="P-loop containing nucleotide triphosphate hydrolases"/>
    <property type="match status" value="1"/>
</dbReference>
<dbReference type="GO" id="GO:0016887">
    <property type="term" value="F:ATP hydrolysis activity"/>
    <property type="evidence" value="ECO:0007669"/>
    <property type="project" value="InterPro"/>
</dbReference>
<keyword evidence="2" id="KW-0547">Nucleotide-binding</keyword>
<dbReference type="Proteomes" id="UP000177614">
    <property type="component" value="Unassembled WGS sequence"/>
</dbReference>
<sequence length="244" mass="27270">MKNSLTLQNICIMVGDKEIIHNIDLEITPGKIHALMGPNGSGKSTLANGLMGNPKYKLSKGRIVLNGKNITKIAPDKRAQEGLFLSFQYPPEIGGVTVANFLRAAWQAAHKKKITALDFYQILEKKMVMLHLDESFASKHFNQGFSGGEKKKMEMLQMLVLEPKYSILDETDSGLDVDALKIIGKCIKYLTTKKKMGVLIITHYNRFLHHVVPDKVHILSHGQIIKSGTKTLAKEIEKKGFKNM</sequence>
<dbReference type="PANTHER" id="PTHR43204:SF1">
    <property type="entry name" value="ABC TRANSPORTER I FAMILY MEMBER 6, CHLOROPLASTIC"/>
    <property type="match status" value="1"/>
</dbReference>
<dbReference type="STRING" id="1817814.A2V81_04830"/>
<evidence type="ECO:0000259" key="4">
    <source>
        <dbReference type="PROSITE" id="PS50893"/>
    </source>
</evidence>
<dbReference type="EMBL" id="MEWR01000023">
    <property type="protein sequence ID" value="OGC81575.1"/>
    <property type="molecule type" value="Genomic_DNA"/>
</dbReference>
<keyword evidence="3" id="KW-0067">ATP-binding</keyword>
<dbReference type="PANTHER" id="PTHR43204">
    <property type="entry name" value="ABC TRANSPORTER I FAMILY MEMBER 6, CHLOROPLASTIC"/>
    <property type="match status" value="1"/>
</dbReference>
<evidence type="ECO:0000256" key="3">
    <source>
        <dbReference type="ARBA" id="ARBA00022840"/>
    </source>
</evidence>
<organism evidence="5 6">
    <name type="scientific">Candidatus Abawacabacteria bacterium RBG_16_42_10</name>
    <dbReference type="NCBI Taxonomy" id="1817814"/>
    <lineage>
        <taxon>Bacteria</taxon>
        <taxon>Candidatus Abawacaibacteriota</taxon>
    </lineage>
</organism>
<evidence type="ECO:0000313" key="6">
    <source>
        <dbReference type="Proteomes" id="UP000177614"/>
    </source>
</evidence>
<feature type="domain" description="ABC transporter" evidence="4">
    <location>
        <begin position="5"/>
        <end position="244"/>
    </location>
</feature>
<dbReference type="Pfam" id="PF00005">
    <property type="entry name" value="ABC_tran"/>
    <property type="match status" value="1"/>
</dbReference>
<gene>
    <name evidence="5" type="ORF">A2V81_04830</name>
</gene>
<protein>
    <submittedName>
        <fullName evidence="5">Fe-S cluster assembly ATPase SufC</fullName>
    </submittedName>
</protein>
<dbReference type="NCBIfam" id="TIGR01978">
    <property type="entry name" value="sufC"/>
    <property type="match status" value="1"/>
</dbReference>
<dbReference type="InterPro" id="IPR027417">
    <property type="entry name" value="P-loop_NTPase"/>
</dbReference>
<accession>A0A1F4XIK9</accession>
<name>A0A1F4XIK9_9BACT</name>
<reference evidence="5 6" key="1">
    <citation type="journal article" date="2016" name="Nat. Commun.">
        <title>Thousands of microbial genomes shed light on interconnected biogeochemical processes in an aquifer system.</title>
        <authorList>
            <person name="Anantharaman K."/>
            <person name="Brown C.T."/>
            <person name="Hug L.A."/>
            <person name="Sharon I."/>
            <person name="Castelle C.J."/>
            <person name="Probst A.J."/>
            <person name="Thomas B.C."/>
            <person name="Singh A."/>
            <person name="Wilkins M.J."/>
            <person name="Karaoz U."/>
            <person name="Brodie E.L."/>
            <person name="Williams K.H."/>
            <person name="Hubbard S.S."/>
            <person name="Banfield J.F."/>
        </authorList>
    </citation>
    <scope>NUCLEOTIDE SEQUENCE [LARGE SCALE GENOMIC DNA]</scope>
</reference>
<comment type="similarity">
    <text evidence="1">Belongs to the ABC transporter superfamily. Ycf16 family.</text>
</comment>
<dbReference type="SUPFAM" id="SSF52540">
    <property type="entry name" value="P-loop containing nucleoside triphosphate hydrolases"/>
    <property type="match status" value="1"/>
</dbReference>
<dbReference type="InterPro" id="IPR003439">
    <property type="entry name" value="ABC_transporter-like_ATP-bd"/>
</dbReference>
<evidence type="ECO:0000256" key="1">
    <source>
        <dbReference type="ARBA" id="ARBA00006216"/>
    </source>
</evidence>
<dbReference type="InterPro" id="IPR010230">
    <property type="entry name" value="FeS-cluster_ATPase_SufC"/>
</dbReference>
<evidence type="ECO:0000313" key="5">
    <source>
        <dbReference type="EMBL" id="OGC81575.1"/>
    </source>
</evidence>